<organism evidence="1">
    <name type="scientific">Arundo donax</name>
    <name type="common">Giant reed</name>
    <name type="synonym">Donax arundinaceus</name>
    <dbReference type="NCBI Taxonomy" id="35708"/>
    <lineage>
        <taxon>Eukaryota</taxon>
        <taxon>Viridiplantae</taxon>
        <taxon>Streptophyta</taxon>
        <taxon>Embryophyta</taxon>
        <taxon>Tracheophyta</taxon>
        <taxon>Spermatophyta</taxon>
        <taxon>Magnoliopsida</taxon>
        <taxon>Liliopsida</taxon>
        <taxon>Poales</taxon>
        <taxon>Poaceae</taxon>
        <taxon>PACMAD clade</taxon>
        <taxon>Arundinoideae</taxon>
        <taxon>Arundineae</taxon>
        <taxon>Arundo</taxon>
    </lineage>
</organism>
<dbReference type="EMBL" id="GBRH01269883">
    <property type="protein sequence ID" value="JAD28012.1"/>
    <property type="molecule type" value="Transcribed_RNA"/>
</dbReference>
<protein>
    <submittedName>
        <fullName evidence="1">Uncharacterized protein</fullName>
    </submittedName>
</protein>
<sequence length="44" mass="4919">MFTIIYTTFPFYISFFSGSYCVSSLADPDLGGLHAFAIYIDVNL</sequence>
<reference evidence="1" key="2">
    <citation type="journal article" date="2015" name="Data Brief">
        <title>Shoot transcriptome of the giant reed, Arundo donax.</title>
        <authorList>
            <person name="Barrero R.A."/>
            <person name="Guerrero F.D."/>
            <person name="Moolhuijzen P."/>
            <person name="Goolsby J.A."/>
            <person name="Tidwell J."/>
            <person name="Bellgard S.E."/>
            <person name="Bellgard M.I."/>
        </authorList>
    </citation>
    <scope>NUCLEOTIDE SEQUENCE</scope>
    <source>
        <tissue evidence="1">Shoot tissue taken approximately 20 cm above the soil surface</tissue>
    </source>
</reference>
<proteinExistence type="predicted"/>
<reference evidence="1" key="1">
    <citation type="submission" date="2014-09" db="EMBL/GenBank/DDBJ databases">
        <authorList>
            <person name="Magalhaes I.L.F."/>
            <person name="Oliveira U."/>
            <person name="Santos F.R."/>
            <person name="Vidigal T.H.D.A."/>
            <person name="Brescovit A.D."/>
            <person name="Santos A.J."/>
        </authorList>
    </citation>
    <scope>NUCLEOTIDE SEQUENCE</scope>
    <source>
        <tissue evidence="1">Shoot tissue taken approximately 20 cm above the soil surface</tissue>
    </source>
</reference>
<name>A0A0A8YZI6_ARUDO</name>
<evidence type="ECO:0000313" key="1">
    <source>
        <dbReference type="EMBL" id="JAD28012.1"/>
    </source>
</evidence>
<dbReference type="AlphaFoldDB" id="A0A0A8YZI6"/>
<accession>A0A0A8YZI6</accession>